<comment type="caution">
    <text evidence="2">The sequence shown here is derived from an EMBL/GenBank/DDBJ whole genome shotgun (WGS) entry which is preliminary data.</text>
</comment>
<keyword evidence="1" id="KW-0812">Transmembrane</keyword>
<keyword evidence="1" id="KW-0472">Membrane</keyword>
<organism evidence="2 3">
    <name type="scientific">Aporhodopirellula aestuarii</name>
    <dbReference type="NCBI Taxonomy" id="2950107"/>
    <lineage>
        <taxon>Bacteria</taxon>
        <taxon>Pseudomonadati</taxon>
        <taxon>Planctomycetota</taxon>
        <taxon>Planctomycetia</taxon>
        <taxon>Pirellulales</taxon>
        <taxon>Pirellulaceae</taxon>
        <taxon>Aporhodopirellula</taxon>
    </lineage>
</organism>
<keyword evidence="3" id="KW-1185">Reference proteome</keyword>
<protein>
    <submittedName>
        <fullName evidence="2">Uncharacterized protein</fullName>
    </submittedName>
</protein>
<evidence type="ECO:0000256" key="1">
    <source>
        <dbReference type="SAM" id="Phobius"/>
    </source>
</evidence>
<dbReference type="EMBL" id="JAMQBK010000017">
    <property type="protein sequence ID" value="MCM2370169.1"/>
    <property type="molecule type" value="Genomic_DNA"/>
</dbReference>
<accession>A0ABT0TZY2</accession>
<evidence type="ECO:0000313" key="3">
    <source>
        <dbReference type="Proteomes" id="UP001202961"/>
    </source>
</evidence>
<sequence>MLMRNPECFVDQDVQKRIAEPVQSRTPRETLLGQIVLIMCFIIAVLLRSLN</sequence>
<dbReference type="RefSeq" id="WP_250927839.1">
    <property type="nucleotide sequence ID" value="NZ_JAMQBK010000017.1"/>
</dbReference>
<name>A0ABT0TZY2_9BACT</name>
<keyword evidence="1" id="KW-1133">Transmembrane helix</keyword>
<feature type="transmembrane region" description="Helical" evidence="1">
    <location>
        <begin position="31"/>
        <end position="50"/>
    </location>
</feature>
<proteinExistence type="predicted"/>
<gene>
    <name evidence="2" type="ORF">NB063_05970</name>
</gene>
<evidence type="ECO:0000313" key="2">
    <source>
        <dbReference type="EMBL" id="MCM2370169.1"/>
    </source>
</evidence>
<reference evidence="2 3" key="1">
    <citation type="journal article" date="2022" name="Syst. Appl. Microbiol.">
        <title>Rhodopirellula aestuarii sp. nov., a novel member of the genus Rhodopirellula isolated from brackish sediments collected in the Tagus River estuary, Portugal.</title>
        <authorList>
            <person name="Vitorino I.R."/>
            <person name="Klimek D."/>
            <person name="Calusinska M."/>
            <person name="Lobo-da-Cunha A."/>
            <person name="Vasconcelos V."/>
            <person name="Lage O.M."/>
        </authorList>
    </citation>
    <scope>NUCLEOTIDE SEQUENCE [LARGE SCALE GENOMIC DNA]</scope>
    <source>
        <strain evidence="2 3">ICT_H3.1</strain>
    </source>
</reference>
<dbReference type="Proteomes" id="UP001202961">
    <property type="component" value="Unassembled WGS sequence"/>
</dbReference>